<keyword evidence="1" id="KW-0812">Transmembrane</keyword>
<organism evidence="2 3">
    <name type="scientific">Leuconostoc holzapfelii</name>
    <dbReference type="NCBI Taxonomy" id="434464"/>
    <lineage>
        <taxon>Bacteria</taxon>
        <taxon>Bacillati</taxon>
        <taxon>Bacillota</taxon>
        <taxon>Bacilli</taxon>
        <taxon>Lactobacillales</taxon>
        <taxon>Lactobacillaceae</taxon>
        <taxon>Leuconostoc</taxon>
    </lineage>
</organism>
<feature type="transmembrane region" description="Helical" evidence="1">
    <location>
        <begin position="51"/>
        <end position="75"/>
    </location>
</feature>
<dbReference type="Proteomes" id="UP000590460">
    <property type="component" value="Unassembled WGS sequence"/>
</dbReference>
<keyword evidence="1" id="KW-1133">Transmembrane helix</keyword>
<sequence length="98" mass="11422">MTQQTLIAGYQNEISFQRHMLYNLQRWQSMFSMVVGIGVLMLYFFRQQSIWLFGAGIALTMIGVLMILVIGYGIYHGKKNLQRVVLRYERETQPTGVK</sequence>
<dbReference type="AlphaFoldDB" id="A0A846ZF88"/>
<keyword evidence="1" id="KW-0472">Membrane</keyword>
<dbReference type="RefSeq" id="WP_168677222.1">
    <property type="nucleotide sequence ID" value="NZ_BPKV01000006.1"/>
</dbReference>
<keyword evidence="2" id="KW-0813">Transport</keyword>
<keyword evidence="2" id="KW-0762">Sugar transport</keyword>
<feature type="transmembrane region" description="Helical" evidence="1">
    <location>
        <begin position="27"/>
        <end position="45"/>
    </location>
</feature>
<protein>
    <submittedName>
        <fullName evidence="2">PTS sugar transporter</fullName>
    </submittedName>
</protein>
<comment type="caution">
    <text evidence="2">The sequence shown here is derived from an EMBL/GenBank/DDBJ whole genome shotgun (WGS) entry which is preliminary data.</text>
</comment>
<evidence type="ECO:0000256" key="1">
    <source>
        <dbReference type="SAM" id="Phobius"/>
    </source>
</evidence>
<evidence type="ECO:0000313" key="3">
    <source>
        <dbReference type="Proteomes" id="UP000590460"/>
    </source>
</evidence>
<reference evidence="2 3" key="1">
    <citation type="submission" date="2020-04" db="EMBL/GenBank/DDBJ databases">
        <title>MicrobeNet Type strains.</title>
        <authorList>
            <person name="Nicholson A.C."/>
        </authorList>
    </citation>
    <scope>NUCLEOTIDE SEQUENCE [LARGE SCALE GENOMIC DNA]</scope>
    <source>
        <strain evidence="2 3">CCUG 54536</strain>
    </source>
</reference>
<name>A0A846ZF88_9LACO</name>
<gene>
    <name evidence="2" type="ORF">HF966_06395</name>
</gene>
<accession>A0A846ZF88</accession>
<proteinExistence type="predicted"/>
<evidence type="ECO:0000313" key="2">
    <source>
        <dbReference type="EMBL" id="NKZ18804.1"/>
    </source>
</evidence>
<dbReference type="EMBL" id="JAAXPO010000006">
    <property type="protein sequence ID" value="NKZ18804.1"/>
    <property type="molecule type" value="Genomic_DNA"/>
</dbReference>